<sequence>MLTRQRQTSHNHDTSDEKKVDDSKNGVSIPAGSPPGAILPVPARATLRSIQLRVQIHEPQHAPHEVDGEGSRDQHDKSDRHPSIRAMKIGGRQNTQHEPEPQDTQGRDLHKVKPFTVDGSLQLINLVFKLLSAHRHGESKENKKNEEEEEVVEDDDRERLNSKIWRTEHYQ</sequence>
<proteinExistence type="predicted"/>
<comment type="caution">
    <text evidence="2">The sequence shown here is derived from an EMBL/GenBank/DDBJ whole genome shotgun (WGS) entry which is preliminary data.</text>
</comment>
<feature type="compositionally biased region" description="Basic and acidic residues" evidence="1">
    <location>
        <begin position="157"/>
        <end position="171"/>
    </location>
</feature>
<evidence type="ECO:0000313" key="2">
    <source>
        <dbReference type="EMBL" id="KAL3719625.1"/>
    </source>
</evidence>
<feature type="compositionally biased region" description="Acidic residues" evidence="1">
    <location>
        <begin position="147"/>
        <end position="156"/>
    </location>
</feature>
<organism evidence="2 3">
    <name type="scientific">Eucalyptus globulus</name>
    <name type="common">Tasmanian blue gum</name>
    <dbReference type="NCBI Taxonomy" id="34317"/>
    <lineage>
        <taxon>Eukaryota</taxon>
        <taxon>Viridiplantae</taxon>
        <taxon>Streptophyta</taxon>
        <taxon>Embryophyta</taxon>
        <taxon>Tracheophyta</taxon>
        <taxon>Spermatophyta</taxon>
        <taxon>Magnoliopsida</taxon>
        <taxon>eudicotyledons</taxon>
        <taxon>Gunneridae</taxon>
        <taxon>Pentapetalae</taxon>
        <taxon>rosids</taxon>
        <taxon>malvids</taxon>
        <taxon>Myrtales</taxon>
        <taxon>Myrtaceae</taxon>
        <taxon>Myrtoideae</taxon>
        <taxon>Eucalypteae</taxon>
        <taxon>Eucalyptus</taxon>
    </lineage>
</organism>
<dbReference type="EMBL" id="JBJKBG010000010">
    <property type="protein sequence ID" value="KAL3719625.1"/>
    <property type="molecule type" value="Genomic_DNA"/>
</dbReference>
<dbReference type="AlphaFoldDB" id="A0ABD3J291"/>
<gene>
    <name evidence="2" type="ORF">ACJRO7_004580</name>
</gene>
<reference evidence="2 3" key="1">
    <citation type="submission" date="2024-11" db="EMBL/GenBank/DDBJ databases">
        <title>Chromosome-level genome assembly of Eucalyptus globulus Labill. provides insights into its genome evolution.</title>
        <authorList>
            <person name="Li X."/>
        </authorList>
    </citation>
    <scope>NUCLEOTIDE SEQUENCE [LARGE SCALE GENOMIC DNA]</scope>
    <source>
        <strain evidence="2">CL2024</strain>
        <tissue evidence="2">Fresh tender leaves</tissue>
    </source>
</reference>
<feature type="region of interest" description="Disordered" evidence="1">
    <location>
        <begin position="134"/>
        <end position="171"/>
    </location>
</feature>
<feature type="compositionally biased region" description="Basic and acidic residues" evidence="1">
    <location>
        <begin position="55"/>
        <end position="82"/>
    </location>
</feature>
<feature type="compositionally biased region" description="Basic and acidic residues" evidence="1">
    <location>
        <begin position="10"/>
        <end position="24"/>
    </location>
</feature>
<feature type="compositionally biased region" description="Basic and acidic residues" evidence="1">
    <location>
        <begin position="95"/>
        <end position="110"/>
    </location>
</feature>
<name>A0ABD3J291_EUCGL</name>
<feature type="compositionally biased region" description="Basic and acidic residues" evidence="1">
    <location>
        <begin position="135"/>
        <end position="146"/>
    </location>
</feature>
<evidence type="ECO:0000256" key="1">
    <source>
        <dbReference type="SAM" id="MobiDB-lite"/>
    </source>
</evidence>
<evidence type="ECO:0000313" key="3">
    <source>
        <dbReference type="Proteomes" id="UP001634007"/>
    </source>
</evidence>
<keyword evidence="3" id="KW-1185">Reference proteome</keyword>
<feature type="region of interest" description="Disordered" evidence="1">
    <location>
        <begin position="1"/>
        <end position="110"/>
    </location>
</feature>
<protein>
    <submittedName>
        <fullName evidence="2">Uncharacterized protein</fullName>
    </submittedName>
</protein>
<dbReference type="Proteomes" id="UP001634007">
    <property type="component" value="Unassembled WGS sequence"/>
</dbReference>
<accession>A0ABD3J291</accession>